<reference evidence="2 3" key="1">
    <citation type="submission" date="2018-04" db="EMBL/GenBank/DDBJ databases">
        <authorList>
            <person name="Go L.Y."/>
            <person name="Mitchell J.A."/>
        </authorList>
    </citation>
    <scope>NUCLEOTIDE SEQUENCE [LARGE SCALE GENOMIC DNA]</scope>
</reference>
<protein>
    <submittedName>
        <fullName evidence="2">Uncharacterized protein</fullName>
    </submittedName>
</protein>
<feature type="compositionally biased region" description="Basic and acidic residues" evidence="1">
    <location>
        <begin position="96"/>
        <end position="107"/>
    </location>
</feature>
<accession>A0A2Z4QF60</accession>
<name>A0A2Z4QF60_9CAUD</name>
<gene>
    <name evidence="2" type="ORF">Alexandra_245</name>
</gene>
<dbReference type="Proteomes" id="UP000251795">
    <property type="component" value="Segment"/>
</dbReference>
<feature type="compositionally biased region" description="Basic and acidic residues" evidence="1">
    <location>
        <begin position="61"/>
        <end position="89"/>
    </location>
</feature>
<organism evidence="2 3">
    <name type="scientific">Erwinia phage vB_EamM_Alexandra</name>
    <dbReference type="NCBI Taxonomy" id="2201424"/>
    <lineage>
        <taxon>Viruses</taxon>
        <taxon>Duplodnaviria</taxon>
        <taxon>Heunggongvirae</taxon>
        <taxon>Uroviricota</taxon>
        <taxon>Caudoviricetes</taxon>
        <taxon>Alexandravirus</taxon>
        <taxon>Alexandravirus alexandra</taxon>
    </lineage>
</organism>
<proteinExistence type="predicted"/>
<sequence length="121" mass="13749">MCCRFCHSGDISMEMIVSLSHEIRVEKQDNAATEAQTQGPTDAQQAALDLADRQRIVEEYGIDAPKEEVEEKEKDRIEREKEQADEKRITPPADLGQRKPIEDKDVTATDIQNQHDSLTKI</sequence>
<evidence type="ECO:0000313" key="2">
    <source>
        <dbReference type="EMBL" id="AWY08613.1"/>
    </source>
</evidence>
<evidence type="ECO:0000256" key="1">
    <source>
        <dbReference type="SAM" id="MobiDB-lite"/>
    </source>
</evidence>
<keyword evidence="3" id="KW-1185">Reference proteome</keyword>
<dbReference type="EMBL" id="MH248138">
    <property type="protein sequence ID" value="AWY08613.1"/>
    <property type="molecule type" value="Genomic_DNA"/>
</dbReference>
<feature type="compositionally biased region" description="Polar residues" evidence="1">
    <location>
        <begin position="109"/>
        <end position="121"/>
    </location>
</feature>
<feature type="region of interest" description="Disordered" evidence="1">
    <location>
        <begin position="61"/>
        <end position="121"/>
    </location>
</feature>
<evidence type="ECO:0000313" key="3">
    <source>
        <dbReference type="Proteomes" id="UP000251795"/>
    </source>
</evidence>